<evidence type="ECO:0008006" key="3">
    <source>
        <dbReference type="Google" id="ProtNLM"/>
    </source>
</evidence>
<dbReference type="RefSeq" id="WP_307271608.1">
    <property type="nucleotide sequence ID" value="NZ_JAUSVX010000003.1"/>
</dbReference>
<evidence type="ECO:0000313" key="2">
    <source>
        <dbReference type="Proteomes" id="UP001242480"/>
    </source>
</evidence>
<proteinExistence type="predicted"/>
<dbReference type="Pfam" id="PF12525">
    <property type="entry name" value="DUF3726"/>
    <property type="match status" value="1"/>
</dbReference>
<accession>A0ABU0J4M4</accession>
<reference evidence="1 2" key="1">
    <citation type="submission" date="2023-07" db="EMBL/GenBank/DDBJ databases">
        <title>Genomic Encyclopedia of Type Strains, Phase IV (KMG-IV): sequencing the most valuable type-strain genomes for metagenomic binning, comparative biology and taxonomic classification.</title>
        <authorList>
            <person name="Goeker M."/>
        </authorList>
    </citation>
    <scope>NUCLEOTIDE SEQUENCE [LARGE SCALE GENOMIC DNA]</scope>
    <source>
        <strain evidence="1 2">DSM 19619</strain>
    </source>
</reference>
<gene>
    <name evidence="1" type="ORF">QO011_002229</name>
</gene>
<dbReference type="EMBL" id="JAUSVX010000003">
    <property type="protein sequence ID" value="MDQ0469218.1"/>
    <property type="molecule type" value="Genomic_DNA"/>
</dbReference>
<protein>
    <recommendedName>
        <fullName evidence="3">DUF3726 domain-containing protein</fullName>
    </recommendedName>
</protein>
<organism evidence="1 2">
    <name type="scientific">Labrys wisconsinensis</name>
    <dbReference type="NCBI Taxonomy" id="425677"/>
    <lineage>
        <taxon>Bacteria</taxon>
        <taxon>Pseudomonadati</taxon>
        <taxon>Pseudomonadota</taxon>
        <taxon>Alphaproteobacteria</taxon>
        <taxon>Hyphomicrobiales</taxon>
        <taxon>Xanthobacteraceae</taxon>
        <taxon>Labrys</taxon>
    </lineage>
</organism>
<keyword evidence="2" id="KW-1185">Reference proteome</keyword>
<comment type="caution">
    <text evidence="1">The sequence shown here is derived from an EMBL/GenBank/DDBJ whole genome shotgun (WGS) entry which is preliminary data.</text>
</comment>
<name>A0ABU0J4M4_9HYPH</name>
<dbReference type="InterPro" id="IPR022201">
    <property type="entry name" value="DUF3726"/>
</dbReference>
<sequence length="202" mass="20426">MDTGAIELSLNEVEAQAMKAARGAGLPWGAAEEAGRAARWLAGHGFDWAPALLGLLGTPTAATVLAAALRLADGLAGSAADEEREAGDCVPLWSLAVLALRARTLGTALAVRWPGLVVRIEADGAVSLDRPAQIVPGALPGTARLAVGPGSPEAFPLGLPAVRSRVRLSDWRAIGALAALTYVPASALSRETGAGAGLTDND</sequence>
<evidence type="ECO:0000313" key="1">
    <source>
        <dbReference type="EMBL" id="MDQ0469218.1"/>
    </source>
</evidence>
<dbReference type="Proteomes" id="UP001242480">
    <property type="component" value="Unassembled WGS sequence"/>
</dbReference>